<dbReference type="Proteomes" id="UP000035680">
    <property type="component" value="Unassembled WGS sequence"/>
</dbReference>
<reference evidence="2" key="1">
    <citation type="submission" date="2014-07" db="EMBL/GenBank/DDBJ databases">
        <authorList>
            <person name="Martin A.A"/>
            <person name="De Silva N."/>
        </authorList>
    </citation>
    <scope>NUCLEOTIDE SEQUENCE</scope>
</reference>
<evidence type="ECO:0000259" key="1">
    <source>
        <dbReference type="PROSITE" id="PS50181"/>
    </source>
</evidence>
<dbReference type="SUPFAM" id="SSF81383">
    <property type="entry name" value="F-box domain"/>
    <property type="match status" value="1"/>
</dbReference>
<dbReference type="InterPro" id="IPR036047">
    <property type="entry name" value="F-box-like_dom_sf"/>
</dbReference>
<organism evidence="2 3">
    <name type="scientific">Strongyloides venezuelensis</name>
    <name type="common">Threadworm</name>
    <dbReference type="NCBI Taxonomy" id="75913"/>
    <lineage>
        <taxon>Eukaryota</taxon>
        <taxon>Metazoa</taxon>
        <taxon>Ecdysozoa</taxon>
        <taxon>Nematoda</taxon>
        <taxon>Chromadorea</taxon>
        <taxon>Rhabditida</taxon>
        <taxon>Tylenchina</taxon>
        <taxon>Panagrolaimomorpha</taxon>
        <taxon>Strongyloidoidea</taxon>
        <taxon>Strongyloididae</taxon>
        <taxon>Strongyloides</taxon>
    </lineage>
</organism>
<dbReference type="WBParaSite" id="SVE_1934800.1">
    <property type="protein sequence ID" value="SVE_1934800.1"/>
    <property type="gene ID" value="SVE_1934800"/>
</dbReference>
<dbReference type="PROSITE" id="PS50181">
    <property type="entry name" value="FBOX"/>
    <property type="match status" value="1"/>
</dbReference>
<accession>A0A0K0G3P1</accession>
<reference evidence="3" key="2">
    <citation type="submission" date="2015-08" db="UniProtKB">
        <authorList>
            <consortium name="WormBaseParasite"/>
        </authorList>
    </citation>
    <scope>IDENTIFICATION</scope>
</reference>
<name>A0A0K0G3P1_STRVS</name>
<protein>
    <submittedName>
        <fullName evidence="3">F-box domain-containing protein</fullName>
    </submittedName>
</protein>
<dbReference type="Pfam" id="PF00646">
    <property type="entry name" value="F-box"/>
    <property type="match status" value="1"/>
</dbReference>
<keyword evidence="2" id="KW-1185">Reference proteome</keyword>
<dbReference type="AlphaFoldDB" id="A0A0K0G3P1"/>
<dbReference type="InterPro" id="IPR001810">
    <property type="entry name" value="F-box_dom"/>
</dbReference>
<feature type="domain" description="F-box" evidence="1">
    <location>
        <begin position="1"/>
        <end position="43"/>
    </location>
</feature>
<proteinExistence type="predicted"/>
<evidence type="ECO:0000313" key="3">
    <source>
        <dbReference type="WBParaSite" id="SVE_1934800.1"/>
    </source>
</evidence>
<evidence type="ECO:0000313" key="2">
    <source>
        <dbReference type="Proteomes" id="UP000035680"/>
    </source>
</evidence>
<sequence length="197" mass="22900">MLLSLPDKALIQIFCNLSYEDLNSVKEINERFKKIIEENYKLMATVEVLTITIANIRTEKTASREIGIYIIHGSNENCFFVKFDKDLSGGSINLSKALISCKSDFTEIKLGKYLELFDLFQAWCKYGVHPKKIISRKFPRRDLKDFLSIKRDIGLLDKINIHFIRTYEPIYDLTSVLSGRSHNQFSKNHFQFYLAGQ</sequence>